<protein>
    <submittedName>
        <fullName evidence="2">Uncharacterized protein</fullName>
    </submittedName>
</protein>
<evidence type="ECO:0000256" key="1">
    <source>
        <dbReference type="SAM" id="MobiDB-lite"/>
    </source>
</evidence>
<proteinExistence type="predicted"/>
<feature type="region of interest" description="Disordered" evidence="1">
    <location>
        <begin position="25"/>
        <end position="89"/>
    </location>
</feature>
<evidence type="ECO:0000313" key="3">
    <source>
        <dbReference type="Proteomes" id="UP001189429"/>
    </source>
</evidence>
<dbReference type="Proteomes" id="UP001189429">
    <property type="component" value="Unassembled WGS sequence"/>
</dbReference>
<organism evidence="2 3">
    <name type="scientific">Prorocentrum cordatum</name>
    <dbReference type="NCBI Taxonomy" id="2364126"/>
    <lineage>
        <taxon>Eukaryota</taxon>
        <taxon>Sar</taxon>
        <taxon>Alveolata</taxon>
        <taxon>Dinophyceae</taxon>
        <taxon>Prorocentrales</taxon>
        <taxon>Prorocentraceae</taxon>
        <taxon>Prorocentrum</taxon>
    </lineage>
</organism>
<keyword evidence="3" id="KW-1185">Reference proteome</keyword>
<name>A0ABN9V2U8_9DINO</name>
<reference evidence="2" key="1">
    <citation type="submission" date="2023-10" db="EMBL/GenBank/DDBJ databases">
        <authorList>
            <person name="Chen Y."/>
            <person name="Shah S."/>
            <person name="Dougan E. K."/>
            <person name="Thang M."/>
            <person name="Chan C."/>
        </authorList>
    </citation>
    <scope>NUCLEOTIDE SEQUENCE [LARGE SCALE GENOMIC DNA]</scope>
</reference>
<sequence>MLVHEVTIASSAELLTLATMPLAYEPGAGRPRAGLRLASHEATSARRAPAARQRRRSCSTAPTTLPGGRAREAPAPRRRARLAGPPGARATVFVDQRIGGAHQETMCFSSG</sequence>
<evidence type="ECO:0000313" key="2">
    <source>
        <dbReference type="EMBL" id="CAK0867093.1"/>
    </source>
</evidence>
<comment type="caution">
    <text evidence="2">The sequence shown here is derived from an EMBL/GenBank/DDBJ whole genome shotgun (WGS) entry which is preliminary data.</text>
</comment>
<dbReference type="EMBL" id="CAUYUJ010016606">
    <property type="protein sequence ID" value="CAK0867093.1"/>
    <property type="molecule type" value="Genomic_DNA"/>
</dbReference>
<accession>A0ABN9V2U8</accession>
<gene>
    <name evidence="2" type="ORF">PCOR1329_LOCUS54103</name>
</gene>